<evidence type="ECO:0000256" key="4">
    <source>
        <dbReference type="ARBA" id="ARBA00025897"/>
    </source>
</evidence>
<evidence type="ECO:0000313" key="10">
    <source>
        <dbReference type="Proteomes" id="UP000255014"/>
    </source>
</evidence>
<evidence type="ECO:0000259" key="8">
    <source>
        <dbReference type="Pfam" id="PF13629"/>
    </source>
</evidence>
<dbReference type="InterPro" id="IPR004845">
    <property type="entry name" value="T2SS_GspD_CS"/>
</dbReference>
<proteinExistence type="inferred from homology"/>
<evidence type="ECO:0000256" key="2">
    <source>
        <dbReference type="ARBA" id="ARBA00023287"/>
    </source>
</evidence>
<dbReference type="GO" id="GO:0009306">
    <property type="term" value="P:protein secretion"/>
    <property type="evidence" value="ECO:0007669"/>
    <property type="project" value="InterPro"/>
</dbReference>
<comment type="function">
    <text evidence="3">Required for type IV pilus biogenesis and competence. Could function as a pore for exit of the pilus but also as a channel for entry of heme and antimicrobial agents and uptake of transforming DNA.</text>
</comment>
<evidence type="ECO:0000256" key="3">
    <source>
        <dbReference type="ARBA" id="ARBA00024678"/>
    </source>
</evidence>
<dbReference type="PROSITE" id="PS00875">
    <property type="entry name" value="T2SP_D"/>
    <property type="match status" value="1"/>
</dbReference>
<reference evidence="9 10" key="1">
    <citation type="submission" date="2018-06" db="EMBL/GenBank/DDBJ databases">
        <authorList>
            <consortium name="Pathogen Informatics"/>
            <person name="Doyle S."/>
        </authorList>
    </citation>
    <scope>NUCLEOTIDE SEQUENCE [LARGE SCALE GENOMIC DNA]</scope>
    <source>
        <strain evidence="9 10">NCTC10911</strain>
    </source>
</reference>
<dbReference type="EMBL" id="UFTT01000002">
    <property type="protein sequence ID" value="SUV65882.1"/>
    <property type="molecule type" value="Genomic_DNA"/>
</dbReference>
<dbReference type="PANTHER" id="PTHR30332">
    <property type="entry name" value="PROBABLE GENERAL SECRETION PATHWAY PROTEIN D"/>
    <property type="match status" value="1"/>
</dbReference>
<evidence type="ECO:0000256" key="1">
    <source>
        <dbReference type="ARBA" id="ARBA00014124"/>
    </source>
</evidence>
<feature type="domain" description="Type II/III secretion system secretin-like" evidence="7">
    <location>
        <begin position="234"/>
        <end position="390"/>
    </location>
</feature>
<dbReference type="Pfam" id="PF00263">
    <property type="entry name" value="Secretin"/>
    <property type="match status" value="1"/>
</dbReference>
<dbReference type="InterPro" id="IPR050810">
    <property type="entry name" value="Bact_Secretion_Sys_Channel"/>
</dbReference>
<feature type="region of interest" description="Disordered" evidence="6">
    <location>
        <begin position="417"/>
        <end position="453"/>
    </location>
</feature>
<organism evidence="9 10">
    <name type="scientific">Bordetella pertussis</name>
    <dbReference type="NCBI Taxonomy" id="520"/>
    <lineage>
        <taxon>Bacteria</taxon>
        <taxon>Pseudomonadati</taxon>
        <taxon>Pseudomonadota</taxon>
        <taxon>Betaproteobacteria</taxon>
        <taxon>Burkholderiales</taxon>
        <taxon>Alcaligenaceae</taxon>
        <taxon>Bordetella</taxon>
    </lineage>
</organism>
<dbReference type="PANTHER" id="PTHR30332:SF17">
    <property type="entry name" value="TYPE IV PILIATION SYSTEM PROTEIN DR_0774-RELATED"/>
    <property type="match status" value="1"/>
</dbReference>
<dbReference type="PRINTS" id="PR00811">
    <property type="entry name" value="BCTERIALGSPD"/>
</dbReference>
<comment type="similarity">
    <text evidence="5">Belongs to the bacterial secretin family.</text>
</comment>
<evidence type="ECO:0000313" key="9">
    <source>
        <dbReference type="EMBL" id="SUV65882.1"/>
    </source>
</evidence>
<protein>
    <recommendedName>
        <fullName evidence="1">Type IV pilus biogenesis and competence protein PilQ</fullName>
    </recommendedName>
</protein>
<dbReference type="AlphaFoldDB" id="A0A381A5A9"/>
<gene>
    <name evidence="9" type="primary">pulD_2</name>
    <name evidence="9" type="ORF">NCTC10911_02924</name>
</gene>
<keyword evidence="2" id="KW-0178">Competence</keyword>
<accession>A0A381A5A9</accession>
<sequence length="453" mass="47530">MAVLLAGGTMLWTPGGRAAPPAQPAVLRMEVGETQVLAAAGVTRVAVGNGQVLSATVVDGAEVALFARQPGTSSVHIWSGRGARQAYAVEVLPAGRRRLREEVAALLARIPRARSSAVGAHIVIEGSQLSEDDHARIAALAQRYPEVLDFTGRVGWDRMVLLDVQVVELPRQSLRELGLRWDEPAVGGVHAGAVWNGSSAALAPPPGPLAGAAAVRHAGGLLGVNALLSARLSALAQRGEAVLLAQPQLLARSGATASFQAGGELPYRTTDKEGNGTTLFKPYGVSLQITPRIDADGAVHARIEVEASSVDPTLALAAGPALRKRRAVTEFNVHSGQTLVLGGFLSRERSHEEKGLPWLSELPLIGALFGARRAALRETELAIFVTPTIVSPSDSFLQRRALLGQMQLDQAFPEAPRLGTGAAADQSADWSRPGGAGSQWRRPLWADAQEGAP</sequence>
<feature type="domain" description="Pilus formation protein N-terminal" evidence="8">
    <location>
        <begin position="24"/>
        <end position="91"/>
    </location>
</feature>
<evidence type="ECO:0000256" key="5">
    <source>
        <dbReference type="RuleBase" id="RU004003"/>
    </source>
</evidence>
<evidence type="ECO:0000259" key="7">
    <source>
        <dbReference type="Pfam" id="PF00263"/>
    </source>
</evidence>
<dbReference type="GO" id="GO:0030420">
    <property type="term" value="P:establishment of competence for transformation"/>
    <property type="evidence" value="ECO:0007669"/>
    <property type="project" value="UniProtKB-KW"/>
</dbReference>
<dbReference type="InterPro" id="IPR001775">
    <property type="entry name" value="GspD/PilQ"/>
</dbReference>
<dbReference type="InterPro" id="IPR032789">
    <property type="entry name" value="T2SS-T3SS_pil_N"/>
</dbReference>
<dbReference type="Pfam" id="PF13629">
    <property type="entry name" value="T2SS-T3SS_pil_N"/>
    <property type="match status" value="1"/>
</dbReference>
<name>A0A381A5A9_BORPT</name>
<dbReference type="GO" id="GO:0015627">
    <property type="term" value="C:type II protein secretion system complex"/>
    <property type="evidence" value="ECO:0007669"/>
    <property type="project" value="TreeGrafter"/>
</dbReference>
<dbReference type="InterPro" id="IPR004846">
    <property type="entry name" value="T2SS/T3SS_dom"/>
</dbReference>
<evidence type="ECO:0000256" key="6">
    <source>
        <dbReference type="SAM" id="MobiDB-lite"/>
    </source>
</evidence>
<dbReference type="Proteomes" id="UP000255014">
    <property type="component" value="Unassembled WGS sequence"/>
</dbReference>
<comment type="subunit">
    <text evidence="4">Homododecamer. Tetramer of trimer.</text>
</comment>